<evidence type="ECO:0000313" key="1">
    <source>
        <dbReference type="EMBL" id="CAB4166251.1"/>
    </source>
</evidence>
<proteinExistence type="predicted"/>
<name>A0A6J5PA25_9CAUD</name>
<dbReference type="InterPro" id="IPR036619">
    <property type="entry name" value="NinB_sf"/>
</dbReference>
<sequence>MMFRLVHQAARENAIQAIRQAPDGWVVKVTEPTRSLEQNALLHAELQELVGRKWCGMTLDVKQWKRLMTLAWMRATQQGGVLYVQAVDGQGMDVIYQRTSTMSKAEMSELIEYIKAWKAENE</sequence>
<organism evidence="1">
    <name type="scientific">uncultured Caudovirales phage</name>
    <dbReference type="NCBI Taxonomy" id="2100421"/>
    <lineage>
        <taxon>Viruses</taxon>
        <taxon>Duplodnaviria</taxon>
        <taxon>Heunggongvirae</taxon>
        <taxon>Uroviricota</taxon>
        <taxon>Caudoviricetes</taxon>
        <taxon>Peduoviridae</taxon>
        <taxon>Maltschvirus</taxon>
        <taxon>Maltschvirus maltsch</taxon>
    </lineage>
</organism>
<gene>
    <name evidence="1" type="ORF">UFOVP835_24</name>
</gene>
<dbReference type="EMBL" id="LR796787">
    <property type="protein sequence ID" value="CAB4166251.1"/>
    <property type="molecule type" value="Genomic_DNA"/>
</dbReference>
<dbReference type="InterPro" id="IPR008711">
    <property type="entry name" value="Recombinase_NinB"/>
</dbReference>
<dbReference type="Gene3D" id="1.10.3790.10">
    <property type="entry name" value="NinB"/>
    <property type="match status" value="1"/>
</dbReference>
<dbReference type="Pfam" id="PF05772">
    <property type="entry name" value="NinB"/>
    <property type="match status" value="1"/>
</dbReference>
<accession>A0A6J5PA25</accession>
<reference evidence="1" key="1">
    <citation type="submission" date="2020-04" db="EMBL/GenBank/DDBJ databases">
        <authorList>
            <person name="Chiriac C."/>
            <person name="Salcher M."/>
            <person name="Ghai R."/>
            <person name="Kavagutti S V."/>
        </authorList>
    </citation>
    <scope>NUCLEOTIDE SEQUENCE</scope>
</reference>
<protein>
    <submittedName>
        <fullName evidence="1">Recombinase NinB</fullName>
    </submittedName>
</protein>
<dbReference type="SUPFAM" id="SSF103370">
    <property type="entry name" value="NinB"/>
    <property type="match status" value="1"/>
</dbReference>